<reference evidence="1 2" key="1">
    <citation type="submission" date="2019-06" db="EMBL/GenBank/DDBJ databases">
        <title>Genomic Encyclopedia of Type Strains, Phase IV (KMG-V): Genome sequencing to study the core and pangenomes of soil and plant-associated prokaryotes.</title>
        <authorList>
            <person name="Whitman W."/>
        </authorList>
    </citation>
    <scope>NUCLEOTIDE SEQUENCE [LARGE SCALE GENOMIC DNA]</scope>
    <source>
        <strain evidence="1 2">BR 10355</strain>
    </source>
</reference>
<dbReference type="AlphaFoldDB" id="A0A560M0H8"/>
<keyword evidence="2" id="KW-1185">Reference proteome</keyword>
<accession>A0A560M0H8</accession>
<name>A0A560M0H8_9BRAD</name>
<sequence length="88" mass="9371">MPNRRLHLILCSEDAGHEATRQRPERSFQPTVIDGGKQVASVPADQSWIDLLDVFDLGVVICQASYLALLGASLAALQAQAGAPDQAS</sequence>
<protein>
    <submittedName>
        <fullName evidence="1">Uncharacterized protein</fullName>
    </submittedName>
</protein>
<proteinExistence type="predicted"/>
<gene>
    <name evidence="1" type="ORF">FBZ93_104456</name>
</gene>
<evidence type="ECO:0000313" key="1">
    <source>
        <dbReference type="EMBL" id="TWC01179.1"/>
    </source>
</evidence>
<dbReference type="OrthoDB" id="8256302at2"/>
<organism evidence="1 2">
    <name type="scientific">Bradyrhizobium macuxiense</name>
    <dbReference type="NCBI Taxonomy" id="1755647"/>
    <lineage>
        <taxon>Bacteria</taxon>
        <taxon>Pseudomonadati</taxon>
        <taxon>Pseudomonadota</taxon>
        <taxon>Alphaproteobacteria</taxon>
        <taxon>Hyphomicrobiales</taxon>
        <taxon>Nitrobacteraceae</taxon>
        <taxon>Bradyrhizobium</taxon>
    </lineage>
</organism>
<comment type="caution">
    <text evidence="1">The sequence shown here is derived from an EMBL/GenBank/DDBJ whole genome shotgun (WGS) entry which is preliminary data.</text>
</comment>
<dbReference type="EMBL" id="VITY01000004">
    <property type="protein sequence ID" value="TWC01179.1"/>
    <property type="molecule type" value="Genomic_DNA"/>
</dbReference>
<dbReference type="Proteomes" id="UP000321304">
    <property type="component" value="Unassembled WGS sequence"/>
</dbReference>
<dbReference type="RefSeq" id="WP_146986421.1">
    <property type="nucleotide sequence ID" value="NZ_VITY01000004.1"/>
</dbReference>
<evidence type="ECO:0000313" key="2">
    <source>
        <dbReference type="Proteomes" id="UP000321304"/>
    </source>
</evidence>